<dbReference type="OrthoDB" id="6344460at2759"/>
<evidence type="ECO:0000259" key="3">
    <source>
        <dbReference type="PROSITE" id="PS50020"/>
    </source>
</evidence>
<evidence type="ECO:0000313" key="5">
    <source>
        <dbReference type="EMBL" id="KAF4656741.1"/>
    </source>
</evidence>
<feature type="compositionally biased region" description="Low complexity" evidence="1">
    <location>
        <begin position="244"/>
        <end position="253"/>
    </location>
</feature>
<evidence type="ECO:0000256" key="1">
    <source>
        <dbReference type="SAM" id="MobiDB-lite"/>
    </source>
</evidence>
<dbReference type="Gene3D" id="3.30.1470.10">
    <property type="entry name" value="Photosystem I PsaD, reaction center subunit II"/>
    <property type="match status" value="1"/>
</dbReference>
<dbReference type="Gene3D" id="2.20.70.10">
    <property type="match status" value="1"/>
</dbReference>
<feature type="domain" description="WW" evidence="3">
    <location>
        <begin position="94"/>
        <end position="127"/>
    </location>
</feature>
<dbReference type="EMBL" id="JABAHT010000566">
    <property type="protein sequence ID" value="KAF4654053.1"/>
    <property type="molecule type" value="Genomic_DNA"/>
</dbReference>
<dbReference type="SUPFAM" id="SSF51045">
    <property type="entry name" value="WW domain"/>
    <property type="match status" value="2"/>
</dbReference>
<feature type="domain" description="WW" evidence="3">
    <location>
        <begin position="175"/>
        <end position="202"/>
    </location>
</feature>
<evidence type="ECO:0000313" key="6">
    <source>
        <dbReference type="Proteomes" id="UP000570595"/>
    </source>
</evidence>
<proteinExistence type="predicted"/>
<organism evidence="5 7">
    <name type="scientific">Perkinsus olseni</name>
    <name type="common">Perkinsus atlanticus</name>
    <dbReference type="NCBI Taxonomy" id="32597"/>
    <lineage>
        <taxon>Eukaryota</taxon>
        <taxon>Sar</taxon>
        <taxon>Alveolata</taxon>
        <taxon>Perkinsozoa</taxon>
        <taxon>Perkinsea</taxon>
        <taxon>Perkinsida</taxon>
        <taxon>Perkinsidae</taxon>
        <taxon>Perkinsus</taxon>
    </lineage>
</organism>
<dbReference type="EMBL" id="JABANN010000561">
    <property type="protein sequence ID" value="KAF4656741.1"/>
    <property type="molecule type" value="Genomic_DNA"/>
</dbReference>
<accession>A0A7J6LCA4</accession>
<feature type="compositionally biased region" description="Basic residues" evidence="1">
    <location>
        <begin position="327"/>
        <end position="343"/>
    </location>
</feature>
<evidence type="ECO:0000313" key="4">
    <source>
        <dbReference type="EMBL" id="KAF4654053.1"/>
    </source>
</evidence>
<dbReference type="AlphaFoldDB" id="A0A7J6LCA4"/>
<dbReference type="InterPro" id="IPR036020">
    <property type="entry name" value="WW_dom_sf"/>
</dbReference>
<feature type="non-terminal residue" evidence="5">
    <location>
        <position position="1"/>
    </location>
</feature>
<comment type="caution">
    <text evidence="5">The sequence shown here is derived from an EMBL/GenBank/DDBJ whole genome shotgun (WGS) entry which is preliminary data.</text>
</comment>
<dbReference type="PANTHER" id="PTHR21715:SF0">
    <property type="entry name" value="RH04127P"/>
    <property type="match status" value="1"/>
</dbReference>
<dbReference type="PROSITE" id="PS01159">
    <property type="entry name" value="WW_DOMAIN_1"/>
    <property type="match status" value="2"/>
</dbReference>
<keyword evidence="2" id="KW-0472">Membrane</keyword>
<dbReference type="InterPro" id="IPR053233">
    <property type="entry name" value="ABRA-related"/>
</dbReference>
<evidence type="ECO:0000256" key="2">
    <source>
        <dbReference type="SAM" id="Phobius"/>
    </source>
</evidence>
<dbReference type="Proteomes" id="UP000572268">
    <property type="component" value="Unassembled WGS sequence"/>
</dbReference>
<feature type="region of interest" description="Disordered" evidence="1">
    <location>
        <begin position="304"/>
        <end position="381"/>
    </location>
</feature>
<dbReference type="PANTHER" id="PTHR21715">
    <property type="entry name" value="RH04127P"/>
    <property type="match status" value="1"/>
</dbReference>
<dbReference type="Pfam" id="PF00397">
    <property type="entry name" value="WW"/>
    <property type="match status" value="2"/>
</dbReference>
<feature type="compositionally biased region" description="Basic and acidic residues" evidence="1">
    <location>
        <begin position="264"/>
        <end position="279"/>
    </location>
</feature>
<dbReference type="Proteomes" id="UP000570595">
    <property type="component" value="Unassembled WGS sequence"/>
</dbReference>
<feature type="region of interest" description="Disordered" evidence="1">
    <location>
        <begin position="241"/>
        <end position="290"/>
    </location>
</feature>
<feature type="transmembrane region" description="Helical" evidence="2">
    <location>
        <begin position="456"/>
        <end position="477"/>
    </location>
</feature>
<evidence type="ECO:0000313" key="7">
    <source>
        <dbReference type="Proteomes" id="UP000572268"/>
    </source>
</evidence>
<dbReference type="CDD" id="cd00201">
    <property type="entry name" value="WW"/>
    <property type="match status" value="2"/>
</dbReference>
<protein>
    <recommendedName>
        <fullName evidence="3">WW domain-containing protein</fullName>
    </recommendedName>
</protein>
<name>A0A7J6LCA4_PEROL</name>
<keyword evidence="2" id="KW-0812">Transmembrane</keyword>
<keyword evidence="2" id="KW-1133">Transmembrane helix</keyword>
<feature type="compositionally biased region" description="Polar residues" evidence="1">
    <location>
        <begin position="1"/>
        <end position="15"/>
    </location>
</feature>
<dbReference type="SMART" id="SM00456">
    <property type="entry name" value="WW"/>
    <property type="match status" value="2"/>
</dbReference>
<reference evidence="6 7" key="1">
    <citation type="submission" date="2020-04" db="EMBL/GenBank/DDBJ databases">
        <title>Perkinsus olseni comparative genomics.</title>
        <authorList>
            <person name="Bogema D.R."/>
        </authorList>
    </citation>
    <scope>NUCLEOTIDE SEQUENCE [LARGE SCALE GENOMIC DNA]</scope>
    <source>
        <strain evidence="4">ATCC PRA-179</strain>
        <strain evidence="5">ATCC PRA-31</strain>
    </source>
</reference>
<feature type="region of interest" description="Disordered" evidence="1">
    <location>
        <begin position="1"/>
        <end position="40"/>
    </location>
</feature>
<dbReference type="PROSITE" id="PS50020">
    <property type="entry name" value="WW_DOMAIN_2"/>
    <property type="match status" value="2"/>
</dbReference>
<gene>
    <name evidence="5" type="ORF">FOL46_007707</name>
    <name evidence="4" type="ORF">FOZ61_008494</name>
</gene>
<sequence length="485" mass="52697">KSRSPSKSVGESTNRPGGDAVSVGGAGERRGRSDAAAGSRGVTTVNDFVARSKMNQKQGLKPSGPELVAYAKYLGVDPMADGDLLWIAEEAILAPLPGEWTEHFDSNDRIFYYNSETRSSTWTHPLEGLYRDAYKALAAIRDSNTQPDRKLDLIRTWQEEVTCLEREVQNALLDWGEHVDDAGNKFYANKETGKSTWTDPRTALCHSYQLKSKVLKMMCANAGVKYPPDAASLRAKEALPPMVASASAGPSSRSSRRQLRPSRSPREDHRQEVEGRGRSEWGGAEETPPAGAVEAAGSAHLTGEALVGNDGSPKSRGVEETTEQTVVKKKKKKKKHKKDHQHRASSLVAEEEITSSPDKASAAALGPPPRPGLGHLPPANTTGVLRDGPLAEIGAPNLMKAAVPRWLVTMMLIVMPAVVVADEGAGCLINWKIAEFIVRDEQGNIARVDNDVDACLVLSGVTFLNIFAFYALFWFMIRTLMLSTQ</sequence>
<dbReference type="InterPro" id="IPR001202">
    <property type="entry name" value="WW_dom"/>
</dbReference>